<feature type="non-terminal residue" evidence="2">
    <location>
        <position position="1"/>
    </location>
</feature>
<organism evidence="2">
    <name type="scientific">marine sediment metagenome</name>
    <dbReference type="NCBI Taxonomy" id="412755"/>
    <lineage>
        <taxon>unclassified sequences</taxon>
        <taxon>metagenomes</taxon>
        <taxon>ecological metagenomes</taxon>
    </lineage>
</organism>
<feature type="region of interest" description="Disordered" evidence="1">
    <location>
        <begin position="66"/>
        <end position="181"/>
    </location>
</feature>
<feature type="compositionally biased region" description="Basic residues" evidence="1">
    <location>
        <begin position="81"/>
        <end position="103"/>
    </location>
</feature>
<protein>
    <submittedName>
        <fullName evidence="2">Uncharacterized protein</fullName>
    </submittedName>
</protein>
<gene>
    <name evidence="2" type="ORF">LCGC14_2874860</name>
</gene>
<evidence type="ECO:0000313" key="2">
    <source>
        <dbReference type="EMBL" id="KKK75321.1"/>
    </source>
</evidence>
<sequence length="181" mass="20014">ISGCLQKKLRVLELLIPSRPKVREETMTDLAIALQEKIAALKDEKEELEDTLDRIECKLETYEELLAEETGDTAIQQPALAKKRGRGRPKGAKNRKTSSKKSAKASNPSNAPKDELWEQAEASLPEGHSGSTIEDQQKAIRRFNPVPRTPPNYGVKAGKPEDVLADQTSKKANVNVTVEDD</sequence>
<evidence type="ECO:0000256" key="1">
    <source>
        <dbReference type="SAM" id="MobiDB-lite"/>
    </source>
</evidence>
<comment type="caution">
    <text evidence="2">The sequence shown here is derived from an EMBL/GenBank/DDBJ whole genome shotgun (WGS) entry which is preliminary data.</text>
</comment>
<reference evidence="2" key="1">
    <citation type="journal article" date="2015" name="Nature">
        <title>Complex archaea that bridge the gap between prokaryotes and eukaryotes.</title>
        <authorList>
            <person name="Spang A."/>
            <person name="Saw J.H."/>
            <person name="Jorgensen S.L."/>
            <person name="Zaremba-Niedzwiedzka K."/>
            <person name="Martijn J."/>
            <person name="Lind A.E."/>
            <person name="van Eijk R."/>
            <person name="Schleper C."/>
            <person name="Guy L."/>
            <person name="Ettema T.J."/>
        </authorList>
    </citation>
    <scope>NUCLEOTIDE SEQUENCE</scope>
</reference>
<dbReference type="AlphaFoldDB" id="A0A0F9ASZ9"/>
<proteinExistence type="predicted"/>
<dbReference type="EMBL" id="LAZR01055921">
    <property type="protein sequence ID" value="KKK75321.1"/>
    <property type="molecule type" value="Genomic_DNA"/>
</dbReference>
<accession>A0A0F9ASZ9</accession>
<name>A0A0F9ASZ9_9ZZZZ</name>
<feature type="compositionally biased region" description="Polar residues" evidence="1">
    <location>
        <begin position="166"/>
        <end position="181"/>
    </location>
</feature>